<accession>A0A2S0L465</accession>
<dbReference type="RefSeq" id="WP_106057162.1">
    <property type="nucleotide sequence ID" value="NZ_CP027228.1"/>
</dbReference>
<dbReference type="Proteomes" id="UP000237883">
    <property type="component" value="Chromosome"/>
</dbReference>
<protein>
    <recommendedName>
        <fullName evidence="3">HNH endonuclease</fullName>
    </recommendedName>
</protein>
<dbReference type="EMBL" id="CP027228">
    <property type="protein sequence ID" value="AVM48086.1"/>
    <property type="molecule type" value="Genomic_DNA"/>
</dbReference>
<proteinExistence type="predicted"/>
<gene>
    <name evidence="1" type="ORF">C5Q96_04205</name>
</gene>
<dbReference type="KEGG" id="mdv:C5Q96_04205"/>
<dbReference type="AlphaFoldDB" id="A0A2S0L465"/>
<dbReference type="GeneID" id="78391460"/>
<evidence type="ECO:0008006" key="3">
    <source>
        <dbReference type="Google" id="ProtNLM"/>
    </source>
</evidence>
<dbReference type="OrthoDB" id="489287at2"/>
<evidence type="ECO:0000313" key="2">
    <source>
        <dbReference type="Proteomes" id="UP000237883"/>
    </source>
</evidence>
<sequence>MARQRYSGQGYRGYSRVNKKMEKMVATLVIVATVFVLNQMGIDIGGSGSSGSKVKPLKEKSVEQLLDEVKVASPDEYADYDRNSYTEPYKKIEYKGRKYSLRKFAFVTSKHYKDGDYTDPYTGDELSLDDSNFDHIIPLNYVNKHGGAKWSHSKKHQYATDVRVGVDVDGAVNRDKSDKGPSDWLPETNVDDYCYTWLVIAVSYDIPLSPEDVKVIRDHVGSSPKLINPYN</sequence>
<name>A0A2S0L465_9FIRM</name>
<keyword evidence="2" id="KW-1185">Reference proteome</keyword>
<reference evidence="2" key="1">
    <citation type="submission" date="2018-02" db="EMBL/GenBank/DDBJ databases">
        <authorList>
            <person name="Holder M.E."/>
            <person name="Ajami N.J."/>
            <person name="Petrosino J.F."/>
        </authorList>
    </citation>
    <scope>NUCLEOTIDE SEQUENCE [LARGE SCALE GENOMIC DNA]</scope>
    <source>
        <strain evidence="2">CCUG 47132</strain>
    </source>
</reference>
<organism evidence="1 2">
    <name type="scientific">Mogibacterium diversum</name>
    <dbReference type="NCBI Taxonomy" id="114527"/>
    <lineage>
        <taxon>Bacteria</taxon>
        <taxon>Bacillati</taxon>
        <taxon>Bacillota</taxon>
        <taxon>Clostridia</taxon>
        <taxon>Peptostreptococcales</taxon>
        <taxon>Anaerovoracaceae</taxon>
        <taxon>Mogibacterium</taxon>
    </lineage>
</organism>
<evidence type="ECO:0000313" key="1">
    <source>
        <dbReference type="EMBL" id="AVM48086.1"/>
    </source>
</evidence>